<dbReference type="InterPro" id="IPR044855">
    <property type="entry name" value="CoA-Trfase_III_dom3_sf"/>
</dbReference>
<dbReference type="Pfam" id="PF02515">
    <property type="entry name" value="CoA_transf_3"/>
    <property type="match status" value="1"/>
</dbReference>
<accession>A0ABW0U3P8</accession>
<name>A0ABW0U3P8_9BACI</name>
<dbReference type="GO" id="GO:0016740">
    <property type="term" value="F:transferase activity"/>
    <property type="evidence" value="ECO:0007669"/>
    <property type="project" value="UniProtKB-KW"/>
</dbReference>
<dbReference type="InterPro" id="IPR003673">
    <property type="entry name" value="CoA-Trfase_fam_III"/>
</dbReference>
<sequence length="396" mass="43824">MSGALQGIRILDLSRVLAGPYCTMILGDLGAEIIKVEAPGGSDDTRNWGPPNTKGGESAYYLTANRNKRGMTLNLKTEAGKEVLKKLVKQSDVVIENFRNGTMERWGLGYEQLKVMNPRIIYCSITGFGRTGPYKDLPGYDFIIQAMAGLMSITGSEKSGPIKVGVPISDVLSGLYAAIGILAALNERHISGEGQSVDISLFDSQISALVNVASNYLVSGKIPKRMGNEHPNIVPYQTFPTKDGEMVVAVGNDRQFRKLCELLNIPDISLDKKFATNPMRIQHRQELISIISEEMKKKTSKEWLRSLNEIGVPAGPINNLSELFSEEQVIEREMVQKIDHPTSSSVHLVGSPLKLSRTPVKIKRHPPLIGEHTNEILQELGFEQEEIDNFREQQII</sequence>
<dbReference type="Gene3D" id="3.40.50.10540">
    <property type="entry name" value="Crotonobetainyl-coa:carnitine coa-transferase, domain 1"/>
    <property type="match status" value="1"/>
</dbReference>
<dbReference type="PANTHER" id="PTHR48207:SF3">
    <property type="entry name" value="SUCCINATE--HYDROXYMETHYLGLUTARATE COA-TRANSFERASE"/>
    <property type="match status" value="1"/>
</dbReference>
<dbReference type="EMBL" id="JBHSPF010000005">
    <property type="protein sequence ID" value="MFC5627476.1"/>
    <property type="molecule type" value="Genomic_DNA"/>
</dbReference>
<gene>
    <name evidence="2" type="ORF">ACFPTR_01010</name>
</gene>
<dbReference type="Proteomes" id="UP001596143">
    <property type="component" value="Unassembled WGS sequence"/>
</dbReference>
<evidence type="ECO:0000256" key="1">
    <source>
        <dbReference type="ARBA" id="ARBA00022679"/>
    </source>
</evidence>
<reference evidence="3" key="1">
    <citation type="journal article" date="2019" name="Int. J. Syst. Evol. Microbiol.">
        <title>The Global Catalogue of Microorganisms (GCM) 10K type strain sequencing project: providing services to taxonomists for standard genome sequencing and annotation.</title>
        <authorList>
            <consortium name="The Broad Institute Genomics Platform"/>
            <consortium name="The Broad Institute Genome Sequencing Center for Infectious Disease"/>
            <person name="Wu L."/>
            <person name="Ma J."/>
        </authorList>
    </citation>
    <scope>NUCLEOTIDE SEQUENCE [LARGE SCALE GENOMIC DNA]</scope>
    <source>
        <strain evidence="3">CGMCC 1.15790</strain>
    </source>
</reference>
<proteinExistence type="predicted"/>
<organism evidence="2 3">
    <name type="scientific">Aliibacillus thermotolerans</name>
    <dbReference type="NCBI Taxonomy" id="1834418"/>
    <lineage>
        <taxon>Bacteria</taxon>
        <taxon>Bacillati</taxon>
        <taxon>Bacillota</taxon>
        <taxon>Bacilli</taxon>
        <taxon>Bacillales</taxon>
        <taxon>Bacillaceae</taxon>
        <taxon>Aliibacillus</taxon>
    </lineage>
</organism>
<evidence type="ECO:0000313" key="3">
    <source>
        <dbReference type="Proteomes" id="UP001596143"/>
    </source>
</evidence>
<keyword evidence="1 2" id="KW-0808">Transferase</keyword>
<dbReference type="SUPFAM" id="SSF89796">
    <property type="entry name" value="CoA-transferase family III (CaiB/BaiF)"/>
    <property type="match status" value="1"/>
</dbReference>
<dbReference type="InterPro" id="IPR023606">
    <property type="entry name" value="CoA-Trfase_III_dom_1_sf"/>
</dbReference>
<dbReference type="Gene3D" id="3.30.1540.10">
    <property type="entry name" value="formyl-coa transferase, domain 3"/>
    <property type="match status" value="1"/>
</dbReference>
<evidence type="ECO:0000313" key="2">
    <source>
        <dbReference type="EMBL" id="MFC5627476.1"/>
    </source>
</evidence>
<keyword evidence="3" id="KW-1185">Reference proteome</keyword>
<dbReference type="InterPro" id="IPR050483">
    <property type="entry name" value="CoA-transferase_III_domain"/>
</dbReference>
<comment type="caution">
    <text evidence="2">The sequence shown here is derived from an EMBL/GenBank/DDBJ whole genome shotgun (WGS) entry which is preliminary data.</text>
</comment>
<dbReference type="RefSeq" id="WP_270895708.1">
    <property type="nucleotide sequence ID" value="NZ_JBHSPF010000005.1"/>
</dbReference>
<dbReference type="PANTHER" id="PTHR48207">
    <property type="entry name" value="SUCCINATE--HYDROXYMETHYLGLUTARATE COA-TRANSFERASE"/>
    <property type="match status" value="1"/>
</dbReference>
<protein>
    <submittedName>
        <fullName evidence="2">CaiB/BaiF CoA transferase family protein</fullName>
    </submittedName>
</protein>